<evidence type="ECO:0000256" key="1">
    <source>
        <dbReference type="SAM" id="MobiDB-lite"/>
    </source>
</evidence>
<feature type="compositionally biased region" description="Basic and acidic residues" evidence="1">
    <location>
        <begin position="192"/>
        <end position="201"/>
    </location>
</feature>
<evidence type="ECO:0000313" key="2">
    <source>
        <dbReference type="EMBL" id="MPM87903.1"/>
    </source>
</evidence>
<dbReference type="AlphaFoldDB" id="A0A645DGF5"/>
<name>A0A645DGF5_9ZZZZ</name>
<gene>
    <name evidence="2" type="ORF">SDC9_135004</name>
</gene>
<protein>
    <submittedName>
        <fullName evidence="2">Uncharacterized protein</fullName>
    </submittedName>
</protein>
<organism evidence="2">
    <name type="scientific">bioreactor metagenome</name>
    <dbReference type="NCBI Taxonomy" id="1076179"/>
    <lineage>
        <taxon>unclassified sequences</taxon>
        <taxon>metagenomes</taxon>
        <taxon>ecological metagenomes</taxon>
    </lineage>
</organism>
<feature type="region of interest" description="Disordered" evidence="1">
    <location>
        <begin position="167"/>
        <end position="202"/>
    </location>
</feature>
<comment type="caution">
    <text evidence="2">The sequence shown here is derived from an EMBL/GenBank/DDBJ whole genome shotgun (WGS) entry which is preliminary data.</text>
</comment>
<proteinExistence type="predicted"/>
<reference evidence="2" key="1">
    <citation type="submission" date="2019-08" db="EMBL/GenBank/DDBJ databases">
        <authorList>
            <person name="Kucharzyk K."/>
            <person name="Murdoch R.W."/>
            <person name="Higgins S."/>
            <person name="Loffler F."/>
        </authorList>
    </citation>
    <scope>NUCLEOTIDE SEQUENCE</scope>
</reference>
<accession>A0A645DGF5</accession>
<dbReference type="EMBL" id="VSSQ01035626">
    <property type="protein sequence ID" value="MPM87903.1"/>
    <property type="molecule type" value="Genomic_DNA"/>
</dbReference>
<sequence length="219" mass="24116">MSFDIGLPEVIEAVRQPCVYRDAVCQRQHQSGCNRVTDVMHAAQTRQDKDGLRCSQQAGARTCGRDAPLGERRDCQVHLVVFSAKDPDVTWLDCPKSFGRLVFHPHPGAKQLRYGLAQCQVVRAVLAALKVPVQKRRLVGEVLAVGLQLNVLRCQVRQEGAAEHCIRERDQRRGRPSRCGQGGTNSAAPARNRSDDSRDKAGIGSAKTIYRLLGVANPD</sequence>